<reference evidence="2" key="1">
    <citation type="submission" date="2021-03" db="EMBL/GenBank/DDBJ databases">
        <title>Proteiniclasticum marinus sp. nov., isolated from tidal flat sediment.</title>
        <authorList>
            <person name="Namirimu T."/>
            <person name="Yang J.-A."/>
            <person name="Yang S.-H."/>
            <person name="Kim Y.-J."/>
            <person name="Kwon K.K."/>
        </authorList>
    </citation>
    <scope>NUCLEOTIDE SEQUENCE</scope>
    <source>
        <strain evidence="2">SCR006</strain>
    </source>
</reference>
<feature type="non-terminal residue" evidence="2">
    <location>
        <position position="1"/>
    </location>
</feature>
<dbReference type="AlphaFoldDB" id="A0A939KI82"/>
<organism evidence="2 3">
    <name type="scientific">Proteiniclasticum aestuarii</name>
    <dbReference type="NCBI Taxonomy" id="2817862"/>
    <lineage>
        <taxon>Bacteria</taxon>
        <taxon>Bacillati</taxon>
        <taxon>Bacillota</taxon>
        <taxon>Clostridia</taxon>
        <taxon>Eubacteriales</taxon>
        <taxon>Clostridiaceae</taxon>
        <taxon>Proteiniclasticum</taxon>
    </lineage>
</organism>
<comment type="caution">
    <text evidence="2">The sequence shown here is derived from an EMBL/GenBank/DDBJ whole genome shotgun (WGS) entry which is preliminary data.</text>
</comment>
<accession>A0A939KI82</accession>
<dbReference type="InterPro" id="IPR003597">
    <property type="entry name" value="Ig_C1-set"/>
</dbReference>
<dbReference type="InterPro" id="IPR013783">
    <property type="entry name" value="Ig-like_fold"/>
</dbReference>
<dbReference type="Gene3D" id="2.60.40.10">
    <property type="entry name" value="Immunoglobulins"/>
    <property type="match status" value="1"/>
</dbReference>
<dbReference type="InterPro" id="IPR036179">
    <property type="entry name" value="Ig-like_dom_sf"/>
</dbReference>
<feature type="domain" description="Immunoglobulin C1-set" evidence="1">
    <location>
        <begin position="3"/>
        <end position="39"/>
    </location>
</feature>
<evidence type="ECO:0000313" key="3">
    <source>
        <dbReference type="Proteomes" id="UP000664218"/>
    </source>
</evidence>
<dbReference type="Proteomes" id="UP000664218">
    <property type="component" value="Unassembled WGS sequence"/>
</dbReference>
<dbReference type="SUPFAM" id="SSF48726">
    <property type="entry name" value="Immunoglobulin"/>
    <property type="match status" value="1"/>
</dbReference>
<evidence type="ECO:0000259" key="1">
    <source>
        <dbReference type="Pfam" id="PF07654"/>
    </source>
</evidence>
<dbReference type="Pfam" id="PF07654">
    <property type="entry name" value="C1-set"/>
    <property type="match status" value="1"/>
</dbReference>
<proteinExistence type="predicted"/>
<name>A0A939KI82_9CLOT</name>
<dbReference type="EMBL" id="JAFNJU010000023">
    <property type="protein sequence ID" value="MBO1266369.1"/>
    <property type="molecule type" value="Genomic_DNA"/>
</dbReference>
<protein>
    <recommendedName>
        <fullName evidence="1">Immunoglobulin C1-set domain-containing protein</fullName>
    </recommendedName>
</protein>
<keyword evidence="3" id="KW-1185">Reference proteome</keyword>
<gene>
    <name evidence="2" type="ORF">J3A84_15155</name>
</gene>
<dbReference type="InterPro" id="IPR003006">
    <property type="entry name" value="Ig/MHC_CS"/>
</dbReference>
<dbReference type="PROSITE" id="PS00290">
    <property type="entry name" value="IG_MHC"/>
    <property type="match status" value="1"/>
</dbReference>
<sequence>YTDQDSKDNTYSLSSTLALTASEYNQHERYTCEVSHAGLTSPAAKTINRSEC</sequence>
<evidence type="ECO:0000313" key="2">
    <source>
        <dbReference type="EMBL" id="MBO1266369.1"/>
    </source>
</evidence>
<dbReference type="RefSeq" id="WP_207600895.1">
    <property type="nucleotide sequence ID" value="NZ_JAFNJU010000023.1"/>
</dbReference>